<reference evidence="2 3" key="1">
    <citation type="journal article" date="2011" name="Nat. Genet.">
        <title>The genome of the mesopolyploid crop species Brassica rapa.</title>
        <authorList>
            <consortium name="Brassica rapa Genome Sequencing Project Consortium"/>
            <person name="Wang X."/>
            <person name="Wang H."/>
            <person name="Wang J."/>
            <person name="Sun R."/>
            <person name="Wu J."/>
            <person name="Liu S."/>
            <person name="Bai Y."/>
            <person name="Mun J.H."/>
            <person name="Bancroft I."/>
            <person name="Cheng F."/>
            <person name="Huang S."/>
            <person name="Li X."/>
            <person name="Hua W."/>
            <person name="Wang J."/>
            <person name="Wang X."/>
            <person name="Freeling M."/>
            <person name="Pires J.C."/>
            <person name="Paterson A.H."/>
            <person name="Chalhoub B."/>
            <person name="Wang B."/>
            <person name="Hayward A."/>
            <person name="Sharpe A.G."/>
            <person name="Park B.S."/>
            <person name="Weisshaar B."/>
            <person name="Liu B."/>
            <person name="Li B."/>
            <person name="Liu B."/>
            <person name="Tong C."/>
            <person name="Song C."/>
            <person name="Duran C."/>
            <person name="Peng C."/>
            <person name="Geng C."/>
            <person name="Koh C."/>
            <person name="Lin C."/>
            <person name="Edwards D."/>
            <person name="Mu D."/>
            <person name="Shen D."/>
            <person name="Soumpourou E."/>
            <person name="Li F."/>
            <person name="Fraser F."/>
            <person name="Conant G."/>
            <person name="Lassalle G."/>
            <person name="King G.J."/>
            <person name="Bonnema G."/>
            <person name="Tang H."/>
            <person name="Wang H."/>
            <person name="Belcram H."/>
            <person name="Zhou H."/>
            <person name="Hirakawa H."/>
            <person name="Abe H."/>
            <person name="Guo H."/>
            <person name="Wang H."/>
            <person name="Jin H."/>
            <person name="Parkin I.A."/>
            <person name="Batley J."/>
            <person name="Kim J.S."/>
            <person name="Just J."/>
            <person name="Li J."/>
            <person name="Xu J."/>
            <person name="Deng J."/>
            <person name="Kim J.A."/>
            <person name="Li J."/>
            <person name="Yu J."/>
            <person name="Meng J."/>
            <person name="Wang J."/>
            <person name="Min J."/>
            <person name="Poulain J."/>
            <person name="Wang J."/>
            <person name="Hatakeyama K."/>
            <person name="Wu K."/>
            <person name="Wang L."/>
            <person name="Fang L."/>
            <person name="Trick M."/>
            <person name="Links M.G."/>
            <person name="Zhao M."/>
            <person name="Jin M."/>
            <person name="Ramchiary N."/>
            <person name="Drou N."/>
            <person name="Berkman P.J."/>
            <person name="Cai Q."/>
            <person name="Huang Q."/>
            <person name="Li R."/>
            <person name="Tabata S."/>
            <person name="Cheng S."/>
            <person name="Zhang S."/>
            <person name="Zhang S."/>
            <person name="Huang S."/>
            <person name="Sato S."/>
            <person name="Sun S."/>
            <person name="Kwon S.J."/>
            <person name="Choi S.R."/>
            <person name="Lee T.H."/>
            <person name="Fan W."/>
            <person name="Zhao X."/>
            <person name="Tan X."/>
            <person name="Xu X."/>
            <person name="Wang Y."/>
            <person name="Qiu Y."/>
            <person name="Yin Y."/>
            <person name="Li Y."/>
            <person name="Du Y."/>
            <person name="Liao Y."/>
            <person name="Lim Y."/>
            <person name="Narusaka Y."/>
            <person name="Wang Y."/>
            <person name="Wang Z."/>
            <person name="Li Z."/>
            <person name="Wang Z."/>
            <person name="Xiong Z."/>
            <person name="Zhang Z."/>
        </authorList>
    </citation>
    <scope>NUCLEOTIDE SEQUENCE [LARGE SCALE GENOMIC DNA]</scope>
    <source>
        <strain evidence="2 3">cv. Chiifu-401-42</strain>
    </source>
</reference>
<keyword evidence="3" id="KW-1185">Reference proteome</keyword>
<feature type="compositionally biased region" description="Basic and acidic residues" evidence="1">
    <location>
        <begin position="43"/>
        <end position="58"/>
    </location>
</feature>
<sequence length="149" mass="16590">MKREQRRSYSKFPYKRLQQSSNGDSDRDETRAGSIQSRRGKLRGSDEGRLIDPTHRTGEFDCMFGSTRPFGELDGLLDPTRPFGKLDGVVGRTRPFCELDGLLDPTRQTGELVGASGPTHPFGELDDGCFAVWDPLSEALSNISQRLIV</sequence>
<dbReference type="EnsemblPlants" id="Bra019479.1">
    <property type="protein sequence ID" value="Bra019479.1-P"/>
    <property type="gene ID" value="Bra019479"/>
</dbReference>
<proteinExistence type="predicted"/>
<evidence type="ECO:0000313" key="3">
    <source>
        <dbReference type="Proteomes" id="UP000011750"/>
    </source>
</evidence>
<organism evidence="2 3">
    <name type="scientific">Brassica campestris</name>
    <name type="common">Field mustard</name>
    <dbReference type="NCBI Taxonomy" id="3711"/>
    <lineage>
        <taxon>Eukaryota</taxon>
        <taxon>Viridiplantae</taxon>
        <taxon>Streptophyta</taxon>
        <taxon>Embryophyta</taxon>
        <taxon>Tracheophyta</taxon>
        <taxon>Spermatophyta</taxon>
        <taxon>Magnoliopsida</taxon>
        <taxon>eudicotyledons</taxon>
        <taxon>Gunneridae</taxon>
        <taxon>Pentapetalae</taxon>
        <taxon>rosids</taxon>
        <taxon>malvids</taxon>
        <taxon>Brassicales</taxon>
        <taxon>Brassicaceae</taxon>
        <taxon>Brassiceae</taxon>
        <taxon>Brassica</taxon>
    </lineage>
</organism>
<protein>
    <submittedName>
        <fullName evidence="2">Uncharacterized protein</fullName>
    </submittedName>
</protein>
<accession>M4DSI6</accession>
<dbReference type="AlphaFoldDB" id="M4DSI6"/>
<evidence type="ECO:0000256" key="1">
    <source>
        <dbReference type="SAM" id="MobiDB-lite"/>
    </source>
</evidence>
<dbReference type="Proteomes" id="UP000011750">
    <property type="component" value="Chromosome A06"/>
</dbReference>
<feature type="region of interest" description="Disordered" evidence="1">
    <location>
        <begin position="1"/>
        <end position="58"/>
    </location>
</feature>
<dbReference type="InParanoid" id="M4DSI6"/>
<reference evidence="2" key="3">
    <citation type="submission" date="2023-03" db="UniProtKB">
        <authorList>
            <consortium name="EnsemblPlants"/>
        </authorList>
    </citation>
    <scope>IDENTIFICATION</scope>
    <source>
        <strain evidence="2">cv. Chiifu-401-42</strain>
    </source>
</reference>
<evidence type="ECO:0000313" key="2">
    <source>
        <dbReference type="EnsemblPlants" id="Bra019479.1-P"/>
    </source>
</evidence>
<dbReference type="Gramene" id="Bra019479.1">
    <property type="protein sequence ID" value="Bra019479.1-P"/>
    <property type="gene ID" value="Bra019479"/>
</dbReference>
<name>M4DSI6_BRACM</name>
<dbReference type="HOGENOM" id="CLU_1752305_0_0_1"/>
<reference evidence="2 3" key="2">
    <citation type="journal article" date="2018" name="Hortic Res">
        <title>Improved Brassica rapa reference genome by single-molecule sequencing and chromosome conformation capture technologies.</title>
        <authorList>
            <person name="Zhang L."/>
            <person name="Cai X."/>
            <person name="Wu J."/>
            <person name="Liu M."/>
            <person name="Grob S."/>
            <person name="Cheng F."/>
            <person name="Liang J."/>
            <person name="Cai C."/>
            <person name="Liu Z."/>
            <person name="Liu B."/>
            <person name="Wang F."/>
            <person name="Li S."/>
            <person name="Liu F."/>
            <person name="Li X."/>
            <person name="Cheng L."/>
            <person name="Yang W."/>
            <person name="Li M.H."/>
            <person name="Grossniklaus U."/>
            <person name="Zheng H."/>
            <person name="Wang X."/>
        </authorList>
    </citation>
    <scope>NUCLEOTIDE SEQUENCE [LARGE SCALE GENOMIC DNA]</scope>
    <source>
        <strain evidence="2 3">cv. Chiifu-401-42</strain>
    </source>
</reference>